<dbReference type="OrthoDB" id="5427664at2759"/>
<keyword evidence="3" id="KW-1185">Reference proteome</keyword>
<keyword evidence="1" id="KW-0812">Transmembrane</keyword>
<protein>
    <submittedName>
        <fullName evidence="2">Uncharacterized protein</fullName>
    </submittedName>
</protein>
<keyword evidence="1" id="KW-0472">Membrane</keyword>
<dbReference type="AlphaFoldDB" id="A0A8E2EMK1"/>
<proteinExistence type="predicted"/>
<evidence type="ECO:0000313" key="2">
    <source>
        <dbReference type="EMBL" id="OCL01435.1"/>
    </source>
</evidence>
<accession>A0A8E2EMK1</accession>
<organism evidence="2 3">
    <name type="scientific">Glonium stellatum</name>
    <dbReference type="NCBI Taxonomy" id="574774"/>
    <lineage>
        <taxon>Eukaryota</taxon>
        <taxon>Fungi</taxon>
        <taxon>Dikarya</taxon>
        <taxon>Ascomycota</taxon>
        <taxon>Pezizomycotina</taxon>
        <taxon>Dothideomycetes</taxon>
        <taxon>Pleosporomycetidae</taxon>
        <taxon>Gloniales</taxon>
        <taxon>Gloniaceae</taxon>
        <taxon>Glonium</taxon>
    </lineage>
</organism>
<gene>
    <name evidence="2" type="ORF">AOQ84DRAFT_383743</name>
</gene>
<feature type="transmembrane region" description="Helical" evidence="1">
    <location>
        <begin position="6"/>
        <end position="26"/>
    </location>
</feature>
<dbReference type="Proteomes" id="UP000250140">
    <property type="component" value="Unassembled WGS sequence"/>
</dbReference>
<dbReference type="EMBL" id="KV751133">
    <property type="protein sequence ID" value="OCL01435.1"/>
    <property type="molecule type" value="Genomic_DNA"/>
</dbReference>
<evidence type="ECO:0000313" key="3">
    <source>
        <dbReference type="Proteomes" id="UP000250140"/>
    </source>
</evidence>
<sequence length="86" mass="9553">MIDNNSWAFGQVLAVVLLAGPVIITIEAFASKKDGVNEAAITTLRRDNVNIAQQQVQAIAKSRLARGITHDSDKQYWHRPEYMTGE</sequence>
<reference evidence="2 3" key="1">
    <citation type="journal article" date="2016" name="Nat. Commun.">
        <title>Ectomycorrhizal ecology is imprinted in the genome of the dominant symbiotic fungus Cenococcum geophilum.</title>
        <authorList>
            <consortium name="DOE Joint Genome Institute"/>
            <person name="Peter M."/>
            <person name="Kohler A."/>
            <person name="Ohm R.A."/>
            <person name="Kuo A."/>
            <person name="Krutzmann J."/>
            <person name="Morin E."/>
            <person name="Arend M."/>
            <person name="Barry K.W."/>
            <person name="Binder M."/>
            <person name="Choi C."/>
            <person name="Clum A."/>
            <person name="Copeland A."/>
            <person name="Grisel N."/>
            <person name="Haridas S."/>
            <person name="Kipfer T."/>
            <person name="LaButti K."/>
            <person name="Lindquist E."/>
            <person name="Lipzen A."/>
            <person name="Maire R."/>
            <person name="Meier B."/>
            <person name="Mihaltcheva S."/>
            <person name="Molinier V."/>
            <person name="Murat C."/>
            <person name="Poggeler S."/>
            <person name="Quandt C.A."/>
            <person name="Sperisen C."/>
            <person name="Tritt A."/>
            <person name="Tisserant E."/>
            <person name="Crous P.W."/>
            <person name="Henrissat B."/>
            <person name="Nehls U."/>
            <person name="Egli S."/>
            <person name="Spatafora J.W."/>
            <person name="Grigoriev I.V."/>
            <person name="Martin F.M."/>
        </authorList>
    </citation>
    <scope>NUCLEOTIDE SEQUENCE [LARGE SCALE GENOMIC DNA]</scope>
    <source>
        <strain evidence="2 3">CBS 207.34</strain>
    </source>
</reference>
<name>A0A8E2EMK1_9PEZI</name>
<evidence type="ECO:0000256" key="1">
    <source>
        <dbReference type="SAM" id="Phobius"/>
    </source>
</evidence>
<keyword evidence="1" id="KW-1133">Transmembrane helix</keyword>